<dbReference type="GO" id="GO:0004930">
    <property type="term" value="F:G protein-coupled receptor activity"/>
    <property type="evidence" value="ECO:0007669"/>
    <property type="project" value="UniProtKB-KW"/>
</dbReference>
<comment type="subcellular location">
    <subcellularLocation>
        <location evidence="1">Cell membrane</location>
        <topology evidence="1">Multi-pass membrane protein</topology>
    </subcellularLocation>
</comment>
<dbReference type="PANTHER" id="PTHR22752">
    <property type="entry name" value="G PROTEIN-COUPLED RECEPTOR"/>
    <property type="match status" value="1"/>
</dbReference>
<evidence type="ECO:0000313" key="8">
    <source>
        <dbReference type="EMBL" id="KAG0723103.1"/>
    </source>
</evidence>
<accession>A0A8J4YAH6</accession>
<reference evidence="8" key="1">
    <citation type="submission" date="2020-07" db="EMBL/GenBank/DDBJ databases">
        <title>The High-quality genome of the commercially important snow crab, Chionoecetes opilio.</title>
        <authorList>
            <person name="Jeong J.-H."/>
            <person name="Ryu S."/>
        </authorList>
    </citation>
    <scope>NUCLEOTIDE SEQUENCE</scope>
    <source>
        <strain evidence="8">MADBK_172401_WGS</strain>
        <tissue evidence="8">Digestive gland</tissue>
    </source>
</reference>
<evidence type="ECO:0000256" key="2">
    <source>
        <dbReference type="ARBA" id="ARBA00022475"/>
    </source>
</evidence>
<evidence type="ECO:0000256" key="7">
    <source>
        <dbReference type="SAM" id="Phobius"/>
    </source>
</evidence>
<evidence type="ECO:0000256" key="4">
    <source>
        <dbReference type="ARBA" id="ARBA00023170"/>
    </source>
</evidence>
<feature type="compositionally biased region" description="Acidic residues" evidence="6">
    <location>
        <begin position="264"/>
        <end position="280"/>
    </location>
</feature>
<evidence type="ECO:0000256" key="5">
    <source>
        <dbReference type="ARBA" id="ARBA00023224"/>
    </source>
</evidence>
<keyword evidence="3" id="KW-0297">G-protein coupled receptor</keyword>
<keyword evidence="5" id="KW-0807">Transducer</keyword>
<keyword evidence="7" id="KW-0812">Transmembrane</keyword>
<feature type="compositionally biased region" description="Polar residues" evidence="6">
    <location>
        <begin position="220"/>
        <end position="245"/>
    </location>
</feature>
<keyword evidence="4 8" id="KW-0675">Receptor</keyword>
<feature type="compositionally biased region" description="Polar residues" evidence="6">
    <location>
        <begin position="172"/>
        <end position="196"/>
    </location>
</feature>
<name>A0A8J4YAH6_CHIOP</name>
<evidence type="ECO:0000256" key="1">
    <source>
        <dbReference type="ARBA" id="ARBA00004651"/>
    </source>
</evidence>
<evidence type="ECO:0000256" key="6">
    <source>
        <dbReference type="SAM" id="MobiDB-lite"/>
    </source>
</evidence>
<dbReference type="Gene3D" id="1.20.1070.10">
    <property type="entry name" value="Rhodopsin 7-helix transmembrane proteins"/>
    <property type="match status" value="1"/>
</dbReference>
<evidence type="ECO:0000313" key="9">
    <source>
        <dbReference type="Proteomes" id="UP000770661"/>
    </source>
</evidence>
<dbReference type="EMBL" id="JACEEZ010008618">
    <property type="protein sequence ID" value="KAG0723103.1"/>
    <property type="molecule type" value="Genomic_DNA"/>
</dbReference>
<proteinExistence type="predicted"/>
<keyword evidence="7" id="KW-0472">Membrane</keyword>
<feature type="transmembrane region" description="Helical" evidence="7">
    <location>
        <begin position="83"/>
        <end position="103"/>
    </location>
</feature>
<dbReference type="GO" id="GO:0005886">
    <property type="term" value="C:plasma membrane"/>
    <property type="evidence" value="ECO:0007669"/>
    <property type="project" value="UniProtKB-SubCell"/>
</dbReference>
<comment type="caution">
    <text evidence="8">The sequence shown here is derived from an EMBL/GenBank/DDBJ whole genome shotgun (WGS) entry which is preliminary data.</text>
</comment>
<feature type="transmembrane region" description="Helical" evidence="7">
    <location>
        <begin position="115"/>
        <end position="137"/>
    </location>
</feature>
<protein>
    <submittedName>
        <fullName evidence="8">G-protein coupled receptor moody</fullName>
    </submittedName>
</protein>
<evidence type="ECO:0000256" key="3">
    <source>
        <dbReference type="ARBA" id="ARBA00023040"/>
    </source>
</evidence>
<sequence length="310" mass="35387">MLAPYVDLKKAFDSVHLIFAESLEVLVMALEALHEEAKPLGLEVSWLKTKVHEFGGLLDETVHTRQSSTMSQRLTTTRRDMRVARTIFIIFLFVLVCSVPVAVVHGIDPTVKRPVRFLLVHILYWIQYCLNVVVYVLMNRQYRDAYVDCLGRVFPRFQRHRGFRFQWERPSVSSRPQPYLNSTKPNNHGTDSSVSEADQVVPGIPVAAGPGRLTAIPEGHSSSAANDSVFSDAQQKTPESPPTSENKNKENMYREDEKEKEDLREEEEEEEGEEEEEEERNEEKLSLMNGQHWVTKNGETISQPDGDSMV</sequence>
<organism evidence="8 9">
    <name type="scientific">Chionoecetes opilio</name>
    <name type="common">Atlantic snow crab</name>
    <name type="synonym">Cancer opilio</name>
    <dbReference type="NCBI Taxonomy" id="41210"/>
    <lineage>
        <taxon>Eukaryota</taxon>
        <taxon>Metazoa</taxon>
        <taxon>Ecdysozoa</taxon>
        <taxon>Arthropoda</taxon>
        <taxon>Crustacea</taxon>
        <taxon>Multicrustacea</taxon>
        <taxon>Malacostraca</taxon>
        <taxon>Eumalacostraca</taxon>
        <taxon>Eucarida</taxon>
        <taxon>Decapoda</taxon>
        <taxon>Pleocyemata</taxon>
        <taxon>Brachyura</taxon>
        <taxon>Eubrachyura</taxon>
        <taxon>Majoidea</taxon>
        <taxon>Majidae</taxon>
        <taxon>Chionoecetes</taxon>
    </lineage>
</organism>
<feature type="region of interest" description="Disordered" evidence="6">
    <location>
        <begin position="172"/>
        <end position="310"/>
    </location>
</feature>
<keyword evidence="9" id="KW-1185">Reference proteome</keyword>
<gene>
    <name evidence="8" type="primary">moody_5</name>
    <name evidence="8" type="ORF">GWK47_043269</name>
</gene>
<feature type="compositionally biased region" description="Polar residues" evidence="6">
    <location>
        <begin position="288"/>
        <end position="310"/>
    </location>
</feature>
<dbReference type="Proteomes" id="UP000770661">
    <property type="component" value="Unassembled WGS sequence"/>
</dbReference>
<dbReference type="OrthoDB" id="6377515at2759"/>
<dbReference type="AlphaFoldDB" id="A0A8J4YAH6"/>
<dbReference type="SUPFAM" id="SSF81321">
    <property type="entry name" value="Family A G protein-coupled receptor-like"/>
    <property type="match status" value="1"/>
</dbReference>
<keyword evidence="2" id="KW-1003">Cell membrane</keyword>
<feature type="compositionally biased region" description="Basic and acidic residues" evidence="6">
    <location>
        <begin position="246"/>
        <end position="263"/>
    </location>
</feature>
<keyword evidence="7" id="KW-1133">Transmembrane helix</keyword>